<evidence type="ECO:0000313" key="1">
    <source>
        <dbReference type="EMBL" id="AAG02953.1"/>
    </source>
</evidence>
<dbReference type="RefSeq" id="NP_065029.1">
    <property type="nucleotide sequence ID" value="NC_002520.1"/>
</dbReference>
<dbReference type="InterPro" id="IPR043472">
    <property type="entry name" value="Macro_dom-like"/>
</dbReference>
<organism evidence="1 2">
    <name type="scientific">Amsacta moorei entomopoxvirus</name>
    <name type="common">AmEPV</name>
    <dbReference type="NCBI Taxonomy" id="28321"/>
    <lineage>
        <taxon>Viruses</taxon>
        <taxon>Varidnaviria</taxon>
        <taxon>Bamfordvirae</taxon>
        <taxon>Nucleocytoviricota</taxon>
        <taxon>Pokkesviricetes</taxon>
        <taxon>Chitovirales</taxon>
        <taxon>Poxviridae</taxon>
        <taxon>Entomopoxvirinae</taxon>
        <taxon>Betaentomopoxvirus</taxon>
    </lineage>
</organism>
<sequence>MRIEYINEDFSTTDLNYNIISFISSDFVLCKDKCLIYIKKKYNSIKELKKQKKKSGEVAYIYKNNKYIIYIIIADYIESKVNILNILRALDNLKIILEKLKITDIMTSRSHIEDVYETDKLYKYLREIMPEELNLYLLL</sequence>
<evidence type="ECO:0000313" key="2">
    <source>
        <dbReference type="Proteomes" id="UP000000872"/>
    </source>
</evidence>
<organismHost>
    <name type="scientific">Amsacta</name>
    <dbReference type="NCBI Taxonomy" id="340055"/>
</organismHost>
<dbReference type="EMBL" id="AF250284">
    <property type="protein sequence ID" value="AAG02953.1"/>
    <property type="molecule type" value="Genomic_DNA"/>
</dbReference>
<reference evidence="1 2" key="1">
    <citation type="journal article" date="2000" name="Virology">
        <title>Complete genomic sequence of the Amsacta moorei entomopoxvirus: analysis and comparison with other poxviruses.</title>
        <authorList>
            <person name="Bawden A.L."/>
            <person name="Glassberg K.J."/>
            <person name="Diggans J."/>
            <person name="Shaw R."/>
            <person name="Farmerie W."/>
            <person name="Moyer R.W."/>
        </authorList>
    </citation>
    <scope>NUCLEOTIDE SEQUENCE [LARGE SCALE GENOMIC DNA]</scope>
</reference>
<accession>Q9EMF9</accession>
<proteinExistence type="predicted"/>
<dbReference type="GeneID" id="1494837"/>
<dbReference type="Proteomes" id="UP000000872">
    <property type="component" value="Segment"/>
</dbReference>
<dbReference type="OrthoDB" id="21918at10239"/>
<protein>
    <submittedName>
        <fullName evidence="1">AMV247</fullName>
    </submittedName>
</protein>
<gene>
    <name evidence="1" type="primary">AMV247</name>
</gene>
<dbReference type="KEGG" id="vg:1494837"/>
<keyword evidence="2" id="KW-1185">Reference proteome</keyword>
<dbReference type="Gene3D" id="3.40.220.10">
    <property type="entry name" value="Leucine Aminopeptidase, subunit E, domain 1"/>
    <property type="match status" value="1"/>
</dbReference>
<name>Q9EMF9_AMEPV</name>